<dbReference type="InParanoid" id="A0A1B6QKL1"/>
<dbReference type="EMBL" id="CM000760">
    <property type="protein sequence ID" value="KXG38457.1"/>
    <property type="molecule type" value="Genomic_DNA"/>
</dbReference>
<organism evidence="1 2">
    <name type="scientific">Sorghum bicolor</name>
    <name type="common">Sorghum</name>
    <name type="synonym">Sorghum vulgare</name>
    <dbReference type="NCBI Taxonomy" id="4558"/>
    <lineage>
        <taxon>Eukaryota</taxon>
        <taxon>Viridiplantae</taxon>
        <taxon>Streptophyta</taxon>
        <taxon>Embryophyta</taxon>
        <taxon>Tracheophyta</taxon>
        <taxon>Spermatophyta</taxon>
        <taxon>Magnoliopsida</taxon>
        <taxon>Liliopsida</taxon>
        <taxon>Poales</taxon>
        <taxon>Poaceae</taxon>
        <taxon>PACMAD clade</taxon>
        <taxon>Panicoideae</taxon>
        <taxon>Andropogonodae</taxon>
        <taxon>Andropogoneae</taxon>
        <taxon>Sorghinae</taxon>
        <taxon>Sorghum</taxon>
    </lineage>
</organism>
<gene>
    <name evidence="1" type="ORF">SORBI_3001G237200</name>
</gene>
<sequence length="83" mass="9800">MTGQVVFIWYSSHRNDGTCRRARSQVKLKMMARHVGNRGFKFEASLRINHILREQVEGCYRFKVSERLCQKKKRLVKGAWTGK</sequence>
<accession>A0A1B6QKL1</accession>
<dbReference type="Proteomes" id="UP000000768">
    <property type="component" value="Chromosome 1"/>
</dbReference>
<protein>
    <submittedName>
        <fullName evidence="1">Uncharacterized protein</fullName>
    </submittedName>
</protein>
<name>A0A1B6QKL1_SORBI</name>
<reference evidence="1 2" key="1">
    <citation type="journal article" date="2009" name="Nature">
        <title>The Sorghum bicolor genome and the diversification of grasses.</title>
        <authorList>
            <person name="Paterson A.H."/>
            <person name="Bowers J.E."/>
            <person name="Bruggmann R."/>
            <person name="Dubchak I."/>
            <person name="Grimwood J."/>
            <person name="Gundlach H."/>
            <person name="Haberer G."/>
            <person name="Hellsten U."/>
            <person name="Mitros T."/>
            <person name="Poliakov A."/>
            <person name="Schmutz J."/>
            <person name="Spannagl M."/>
            <person name="Tang H."/>
            <person name="Wang X."/>
            <person name="Wicker T."/>
            <person name="Bharti A.K."/>
            <person name="Chapman J."/>
            <person name="Feltus F.A."/>
            <person name="Gowik U."/>
            <person name="Grigoriev I.V."/>
            <person name="Lyons E."/>
            <person name="Maher C.A."/>
            <person name="Martis M."/>
            <person name="Narechania A."/>
            <person name="Otillar R.P."/>
            <person name="Penning B.W."/>
            <person name="Salamov A.A."/>
            <person name="Wang Y."/>
            <person name="Zhang L."/>
            <person name="Carpita N.C."/>
            <person name="Freeling M."/>
            <person name="Gingle A.R."/>
            <person name="Hash C.T."/>
            <person name="Keller B."/>
            <person name="Klein P."/>
            <person name="Kresovich S."/>
            <person name="McCann M.C."/>
            <person name="Ming R."/>
            <person name="Peterson D.G."/>
            <person name="Mehboob-ur-Rahman"/>
            <person name="Ware D."/>
            <person name="Westhoff P."/>
            <person name="Mayer K.F."/>
            <person name="Messing J."/>
            <person name="Rokhsar D.S."/>
        </authorList>
    </citation>
    <scope>NUCLEOTIDE SEQUENCE [LARGE SCALE GENOMIC DNA]</scope>
    <source>
        <strain evidence="2">cv. BTx623</strain>
    </source>
</reference>
<dbReference type="AlphaFoldDB" id="A0A1B6QKL1"/>
<keyword evidence="2" id="KW-1185">Reference proteome</keyword>
<proteinExistence type="predicted"/>
<evidence type="ECO:0000313" key="1">
    <source>
        <dbReference type="EMBL" id="KXG38457.1"/>
    </source>
</evidence>
<evidence type="ECO:0000313" key="2">
    <source>
        <dbReference type="Proteomes" id="UP000000768"/>
    </source>
</evidence>
<reference evidence="2" key="2">
    <citation type="journal article" date="2018" name="Plant J.">
        <title>The Sorghum bicolor reference genome: improved assembly, gene annotations, a transcriptome atlas, and signatures of genome organization.</title>
        <authorList>
            <person name="McCormick R.F."/>
            <person name="Truong S.K."/>
            <person name="Sreedasyam A."/>
            <person name="Jenkins J."/>
            <person name="Shu S."/>
            <person name="Sims D."/>
            <person name="Kennedy M."/>
            <person name="Amirebrahimi M."/>
            <person name="Weers B.D."/>
            <person name="McKinley B."/>
            <person name="Mattison A."/>
            <person name="Morishige D.T."/>
            <person name="Grimwood J."/>
            <person name="Schmutz J."/>
            <person name="Mullet J.E."/>
        </authorList>
    </citation>
    <scope>NUCLEOTIDE SEQUENCE [LARGE SCALE GENOMIC DNA]</scope>
    <source>
        <strain evidence="2">cv. BTx623</strain>
    </source>
</reference>
<dbReference type="Gramene" id="KXG38457">
    <property type="protein sequence ID" value="KXG38457"/>
    <property type="gene ID" value="SORBI_3001G237200"/>
</dbReference>